<keyword evidence="5 6" id="KW-0067">ATP-binding</keyword>
<evidence type="ECO:0000313" key="7">
    <source>
        <dbReference type="EMBL" id="EJK56626.1"/>
    </source>
</evidence>
<comment type="catalytic activity">
    <reaction evidence="6">
        <text>adenosine + ATP = AMP + ADP + H(+)</text>
        <dbReference type="Rhea" id="RHEA:20824"/>
        <dbReference type="ChEBI" id="CHEBI:15378"/>
        <dbReference type="ChEBI" id="CHEBI:16335"/>
        <dbReference type="ChEBI" id="CHEBI:30616"/>
        <dbReference type="ChEBI" id="CHEBI:456215"/>
        <dbReference type="ChEBI" id="CHEBI:456216"/>
        <dbReference type="EC" id="2.7.1.20"/>
    </reaction>
</comment>
<evidence type="ECO:0000256" key="3">
    <source>
        <dbReference type="ARBA" id="ARBA00022741"/>
    </source>
</evidence>
<evidence type="ECO:0000256" key="5">
    <source>
        <dbReference type="ARBA" id="ARBA00022840"/>
    </source>
</evidence>
<dbReference type="OrthoDB" id="432447at2759"/>
<keyword evidence="6" id="KW-0660">Purine salvage</keyword>
<keyword evidence="6" id="KW-0460">Magnesium</keyword>
<dbReference type="PANTHER" id="PTHR45769:SF3">
    <property type="entry name" value="ADENOSINE KINASE"/>
    <property type="match status" value="1"/>
</dbReference>
<gene>
    <name evidence="7" type="ORF">THAOC_23452</name>
</gene>
<dbReference type="GO" id="GO:0005634">
    <property type="term" value="C:nucleus"/>
    <property type="evidence" value="ECO:0007669"/>
    <property type="project" value="TreeGrafter"/>
</dbReference>
<dbReference type="AlphaFoldDB" id="K0S6W4"/>
<dbReference type="eggNOG" id="KOG2854">
    <property type="taxonomic scope" value="Eukaryota"/>
</dbReference>
<keyword evidence="8" id="KW-1185">Reference proteome</keyword>
<keyword evidence="2 6" id="KW-0808">Transferase</keyword>
<reference evidence="7 8" key="1">
    <citation type="journal article" date="2012" name="Genome Biol.">
        <title>Genome and low-iron response of an oceanic diatom adapted to chronic iron limitation.</title>
        <authorList>
            <person name="Lommer M."/>
            <person name="Specht M."/>
            <person name="Roy A.S."/>
            <person name="Kraemer L."/>
            <person name="Andreson R."/>
            <person name="Gutowska M.A."/>
            <person name="Wolf J."/>
            <person name="Bergner S.V."/>
            <person name="Schilhabel M.B."/>
            <person name="Klostermeier U.C."/>
            <person name="Beiko R.G."/>
            <person name="Rosenstiel P."/>
            <person name="Hippler M."/>
            <person name="Laroche J."/>
        </authorList>
    </citation>
    <scope>NUCLEOTIDE SEQUENCE [LARGE SCALE GENOMIC DNA]</scope>
    <source>
        <strain evidence="7 8">CCMP1005</strain>
    </source>
</reference>
<dbReference type="UniPathway" id="UPA00588">
    <property type="reaction ID" value="UER00659"/>
</dbReference>
<evidence type="ECO:0000256" key="2">
    <source>
        <dbReference type="ARBA" id="ARBA00022679"/>
    </source>
</evidence>
<comment type="cofactor">
    <cofactor evidence="6">
        <name>Mg(2+)</name>
        <dbReference type="ChEBI" id="CHEBI:18420"/>
    </cofactor>
</comment>
<comment type="function">
    <text evidence="6">ATP dependent phosphorylation of adenosine and other related nucleoside analogs to monophosphate derivatives.</text>
</comment>
<comment type="similarity">
    <text evidence="1 6">Belongs to the carbohydrate kinase PfkB family.</text>
</comment>
<comment type="pathway">
    <text evidence="6">Purine metabolism; AMP biosynthesis via salvage pathway; AMP from adenosine: step 1/1.</text>
</comment>
<dbReference type="GO" id="GO:0005829">
    <property type="term" value="C:cytosol"/>
    <property type="evidence" value="ECO:0007669"/>
    <property type="project" value="TreeGrafter"/>
</dbReference>
<dbReference type="Proteomes" id="UP000266841">
    <property type="component" value="Unassembled WGS sequence"/>
</dbReference>
<comment type="caution">
    <text evidence="7">The sequence shown here is derived from an EMBL/GenBank/DDBJ whole genome shotgun (WGS) entry which is preliminary data.</text>
</comment>
<dbReference type="Gene3D" id="3.30.1110.10">
    <property type="match status" value="1"/>
</dbReference>
<organism evidence="7 8">
    <name type="scientific">Thalassiosira oceanica</name>
    <name type="common">Marine diatom</name>
    <dbReference type="NCBI Taxonomy" id="159749"/>
    <lineage>
        <taxon>Eukaryota</taxon>
        <taxon>Sar</taxon>
        <taxon>Stramenopiles</taxon>
        <taxon>Ochrophyta</taxon>
        <taxon>Bacillariophyta</taxon>
        <taxon>Coscinodiscophyceae</taxon>
        <taxon>Thalassiosirophycidae</taxon>
        <taxon>Thalassiosirales</taxon>
        <taxon>Thalassiosiraceae</taxon>
        <taxon>Thalassiosira</taxon>
    </lineage>
</organism>
<dbReference type="PANTHER" id="PTHR45769">
    <property type="entry name" value="ADENOSINE KINASE"/>
    <property type="match status" value="1"/>
</dbReference>
<accession>K0S6W4</accession>
<sequence>MLIVRSGSLMGMGNPLLDVSAEVGQEILDKYSVKLDDAILAEEKHMPLYQE</sequence>
<keyword evidence="3 6" id="KW-0547">Nucleotide-binding</keyword>
<protein>
    <recommendedName>
        <fullName evidence="6">Adenosine kinase</fullName>
        <shortName evidence="6">AK</shortName>
        <ecNumber evidence="6">2.7.1.20</ecNumber>
    </recommendedName>
    <alternativeName>
        <fullName evidence="6">Adenosine 5'-phosphotransferase</fullName>
    </alternativeName>
</protein>
<dbReference type="GO" id="GO:0004001">
    <property type="term" value="F:adenosine kinase activity"/>
    <property type="evidence" value="ECO:0007669"/>
    <property type="project" value="UniProtKB-UniRule"/>
</dbReference>
<dbReference type="GO" id="GO:0006144">
    <property type="term" value="P:purine nucleobase metabolic process"/>
    <property type="evidence" value="ECO:0007669"/>
    <property type="project" value="TreeGrafter"/>
</dbReference>
<name>K0S6W4_THAOC</name>
<dbReference type="GO" id="GO:0044209">
    <property type="term" value="P:AMP salvage"/>
    <property type="evidence" value="ECO:0007669"/>
    <property type="project" value="UniProtKB-UniRule"/>
</dbReference>
<dbReference type="EMBL" id="AGNL01030958">
    <property type="protein sequence ID" value="EJK56626.1"/>
    <property type="molecule type" value="Genomic_DNA"/>
</dbReference>
<evidence type="ECO:0000256" key="6">
    <source>
        <dbReference type="RuleBase" id="RU368116"/>
    </source>
</evidence>
<keyword evidence="4 6" id="KW-0418">Kinase</keyword>
<evidence type="ECO:0000313" key="8">
    <source>
        <dbReference type="Proteomes" id="UP000266841"/>
    </source>
</evidence>
<proteinExistence type="inferred from homology"/>
<evidence type="ECO:0000256" key="1">
    <source>
        <dbReference type="ARBA" id="ARBA00010688"/>
    </source>
</evidence>
<dbReference type="EC" id="2.7.1.20" evidence="6"/>
<dbReference type="GO" id="GO:0005524">
    <property type="term" value="F:ATP binding"/>
    <property type="evidence" value="ECO:0007669"/>
    <property type="project" value="UniProtKB-UniRule"/>
</dbReference>
<feature type="non-terminal residue" evidence="7">
    <location>
        <position position="51"/>
    </location>
</feature>
<dbReference type="InterPro" id="IPR001805">
    <property type="entry name" value="Adenokinase"/>
</dbReference>
<evidence type="ECO:0000256" key="4">
    <source>
        <dbReference type="ARBA" id="ARBA00022777"/>
    </source>
</evidence>
<dbReference type="GO" id="GO:0006166">
    <property type="term" value="P:purine ribonucleoside salvage"/>
    <property type="evidence" value="ECO:0007669"/>
    <property type="project" value="UniProtKB-KW"/>
</dbReference>